<dbReference type="InterPro" id="IPR011712">
    <property type="entry name" value="Sig_transdc_His_kin_sub3_dim/P"/>
</dbReference>
<evidence type="ECO:0000256" key="6">
    <source>
        <dbReference type="ARBA" id="ARBA00022485"/>
    </source>
</evidence>
<dbReference type="Gene3D" id="3.30.565.10">
    <property type="entry name" value="Histidine kinase-like ATPase, C-terminal domain"/>
    <property type="match status" value="1"/>
</dbReference>
<dbReference type="EMBL" id="JACJVR010000011">
    <property type="protein sequence ID" value="MBB6690484.1"/>
    <property type="molecule type" value="Genomic_DNA"/>
</dbReference>
<keyword evidence="14" id="KW-0902">Two-component regulatory system</keyword>
<evidence type="ECO:0000256" key="8">
    <source>
        <dbReference type="ARBA" id="ARBA00022679"/>
    </source>
</evidence>
<dbReference type="EC" id="2.7.13.3" evidence="4"/>
<dbReference type="InterPro" id="IPR036890">
    <property type="entry name" value="HATPase_C_sf"/>
</dbReference>
<evidence type="ECO:0000256" key="1">
    <source>
        <dbReference type="ARBA" id="ARBA00000085"/>
    </source>
</evidence>
<evidence type="ECO:0000256" key="9">
    <source>
        <dbReference type="ARBA" id="ARBA00022723"/>
    </source>
</evidence>
<dbReference type="Gene3D" id="1.20.5.1930">
    <property type="match status" value="1"/>
</dbReference>
<evidence type="ECO:0000313" key="20">
    <source>
        <dbReference type="EMBL" id="MBB6690484.1"/>
    </source>
</evidence>
<dbReference type="InterPro" id="IPR003594">
    <property type="entry name" value="HATPase_dom"/>
</dbReference>
<dbReference type="AlphaFoldDB" id="A0A841TXW3"/>
<dbReference type="PANTHER" id="PTHR24421">
    <property type="entry name" value="NITRATE/NITRITE SENSOR PROTEIN NARX-RELATED"/>
    <property type="match status" value="1"/>
</dbReference>
<keyword evidence="6" id="KW-0004">4Fe-4S</keyword>
<feature type="transmembrane region" description="Helical" evidence="18">
    <location>
        <begin position="12"/>
        <end position="30"/>
    </location>
</feature>
<evidence type="ECO:0000313" key="21">
    <source>
        <dbReference type="Proteomes" id="UP000553776"/>
    </source>
</evidence>
<keyword evidence="18" id="KW-0472">Membrane</keyword>
<dbReference type="InterPro" id="IPR004358">
    <property type="entry name" value="Sig_transdc_His_kin-like_C"/>
</dbReference>
<dbReference type="SUPFAM" id="SSF55874">
    <property type="entry name" value="ATPase domain of HSP90 chaperone/DNA topoisomerase II/histidine kinase"/>
    <property type="match status" value="1"/>
</dbReference>
<reference evidence="20 21" key="1">
    <citation type="submission" date="2020-08" db="EMBL/GenBank/DDBJ databases">
        <title>Cohnella phylogeny.</title>
        <authorList>
            <person name="Dunlap C."/>
        </authorList>
    </citation>
    <scope>NUCLEOTIDE SEQUENCE [LARGE SCALE GENOMIC DNA]</scope>
    <source>
        <strain evidence="20 21">DSM 25239</strain>
    </source>
</reference>
<dbReference type="GO" id="GO:0046872">
    <property type="term" value="F:metal ion binding"/>
    <property type="evidence" value="ECO:0007669"/>
    <property type="project" value="UniProtKB-KW"/>
</dbReference>
<evidence type="ECO:0000256" key="2">
    <source>
        <dbReference type="ARBA" id="ARBA00001966"/>
    </source>
</evidence>
<evidence type="ECO:0000256" key="18">
    <source>
        <dbReference type="SAM" id="Phobius"/>
    </source>
</evidence>
<comment type="catalytic activity">
    <reaction evidence="1">
        <text>ATP + protein L-histidine = ADP + protein N-phospho-L-histidine.</text>
        <dbReference type="EC" id="2.7.13.3"/>
    </reaction>
</comment>
<comment type="caution">
    <text evidence="20">The sequence shown here is derived from an EMBL/GenBank/DDBJ whole genome shotgun (WGS) entry which is preliminary data.</text>
</comment>
<evidence type="ECO:0000256" key="11">
    <source>
        <dbReference type="ARBA" id="ARBA00022777"/>
    </source>
</evidence>
<dbReference type="InterPro" id="IPR029016">
    <property type="entry name" value="GAF-like_dom_sf"/>
</dbReference>
<organism evidence="20 21">
    <name type="scientific">Cohnella xylanilytica</name>
    <dbReference type="NCBI Taxonomy" id="557555"/>
    <lineage>
        <taxon>Bacteria</taxon>
        <taxon>Bacillati</taxon>
        <taxon>Bacillota</taxon>
        <taxon>Bacilli</taxon>
        <taxon>Bacillales</taxon>
        <taxon>Paenibacillaceae</taxon>
        <taxon>Cohnella</taxon>
    </lineage>
</organism>
<feature type="transmembrane region" description="Helical" evidence="18">
    <location>
        <begin position="166"/>
        <end position="185"/>
    </location>
</feature>
<evidence type="ECO:0000256" key="15">
    <source>
        <dbReference type="ARBA" id="ARBA00023014"/>
    </source>
</evidence>
<keyword evidence="18" id="KW-0812">Transmembrane</keyword>
<keyword evidence="21" id="KW-1185">Reference proteome</keyword>
<dbReference type="Pfam" id="PF02518">
    <property type="entry name" value="HATPase_c"/>
    <property type="match status" value="1"/>
</dbReference>
<feature type="transmembrane region" description="Helical" evidence="18">
    <location>
        <begin position="197"/>
        <end position="216"/>
    </location>
</feature>
<keyword evidence="13" id="KW-0408">Iron</keyword>
<comment type="subcellular location">
    <subcellularLocation>
        <location evidence="3">Cytoplasm</location>
    </subcellularLocation>
</comment>
<keyword evidence="9" id="KW-0479">Metal-binding</keyword>
<keyword evidence="12" id="KW-0067">ATP-binding</keyword>
<dbReference type="InterPro" id="IPR005467">
    <property type="entry name" value="His_kinase_dom"/>
</dbReference>
<proteinExistence type="predicted"/>
<dbReference type="Pfam" id="PF07730">
    <property type="entry name" value="HisKA_3"/>
    <property type="match status" value="1"/>
</dbReference>
<keyword evidence="15" id="KW-0411">Iron-sulfur</keyword>
<protein>
    <recommendedName>
        <fullName evidence="5">Oxygen sensor histidine kinase NreB</fullName>
        <ecNumber evidence="4">2.7.13.3</ecNumber>
    </recommendedName>
    <alternativeName>
        <fullName evidence="17">Nitrogen regulation protein B</fullName>
    </alternativeName>
</protein>
<evidence type="ECO:0000256" key="7">
    <source>
        <dbReference type="ARBA" id="ARBA00022490"/>
    </source>
</evidence>
<evidence type="ECO:0000256" key="13">
    <source>
        <dbReference type="ARBA" id="ARBA00023004"/>
    </source>
</evidence>
<dbReference type="GO" id="GO:0051539">
    <property type="term" value="F:4 iron, 4 sulfur cluster binding"/>
    <property type="evidence" value="ECO:0007669"/>
    <property type="project" value="UniProtKB-KW"/>
</dbReference>
<evidence type="ECO:0000256" key="14">
    <source>
        <dbReference type="ARBA" id="ARBA00023012"/>
    </source>
</evidence>
<dbReference type="GO" id="GO:0005524">
    <property type="term" value="F:ATP binding"/>
    <property type="evidence" value="ECO:0007669"/>
    <property type="project" value="UniProtKB-KW"/>
</dbReference>
<feature type="transmembrane region" description="Helical" evidence="18">
    <location>
        <begin position="135"/>
        <end position="154"/>
    </location>
</feature>
<keyword evidence="18" id="KW-1133">Transmembrane helix</keyword>
<dbReference type="Proteomes" id="UP000553776">
    <property type="component" value="Unassembled WGS sequence"/>
</dbReference>
<feature type="transmembrane region" description="Helical" evidence="18">
    <location>
        <begin position="228"/>
        <end position="250"/>
    </location>
</feature>
<evidence type="ECO:0000256" key="5">
    <source>
        <dbReference type="ARBA" id="ARBA00017322"/>
    </source>
</evidence>
<evidence type="ECO:0000256" key="10">
    <source>
        <dbReference type="ARBA" id="ARBA00022741"/>
    </source>
</evidence>
<dbReference type="GO" id="GO:0005737">
    <property type="term" value="C:cytoplasm"/>
    <property type="evidence" value="ECO:0007669"/>
    <property type="project" value="UniProtKB-SubCell"/>
</dbReference>
<dbReference type="GO" id="GO:0000155">
    <property type="term" value="F:phosphorelay sensor kinase activity"/>
    <property type="evidence" value="ECO:0007669"/>
    <property type="project" value="InterPro"/>
</dbReference>
<dbReference type="PRINTS" id="PR00344">
    <property type="entry name" value="BCTRLSENSOR"/>
</dbReference>
<feature type="transmembrane region" description="Helical" evidence="18">
    <location>
        <begin position="72"/>
        <end position="94"/>
    </location>
</feature>
<comment type="function">
    <text evidence="16">Member of the two-component regulatory system NreB/NreC involved in the control of dissimilatory nitrate/nitrite reduction in response to oxygen. NreB functions as a direct oxygen sensor histidine kinase which is autophosphorylated, in the absence of oxygen, probably at the conserved histidine residue, and transfers its phosphate group probably to a conserved aspartate residue of NreC. NreB/NreC activates the expression of the nitrate (narGHJI) and nitrite (nir) reductase operons, as well as the putative nitrate transporter gene narT.</text>
</comment>
<dbReference type="PROSITE" id="PS50109">
    <property type="entry name" value="HIS_KIN"/>
    <property type="match status" value="1"/>
</dbReference>
<evidence type="ECO:0000259" key="19">
    <source>
        <dbReference type="PROSITE" id="PS50109"/>
    </source>
</evidence>
<feature type="transmembrane region" description="Helical" evidence="18">
    <location>
        <begin position="300"/>
        <end position="322"/>
    </location>
</feature>
<dbReference type="SMART" id="SM00387">
    <property type="entry name" value="HATPase_c"/>
    <property type="match status" value="1"/>
</dbReference>
<dbReference type="CDD" id="cd16917">
    <property type="entry name" value="HATPase_UhpB-NarQ-NarX-like"/>
    <property type="match status" value="1"/>
</dbReference>
<feature type="domain" description="Histidine kinase" evidence="19">
    <location>
        <begin position="512"/>
        <end position="722"/>
    </location>
</feature>
<accession>A0A841TXW3</accession>
<feature type="transmembrane region" description="Helical" evidence="18">
    <location>
        <begin position="270"/>
        <end position="288"/>
    </location>
</feature>
<evidence type="ECO:0000256" key="17">
    <source>
        <dbReference type="ARBA" id="ARBA00030800"/>
    </source>
</evidence>
<comment type="cofactor">
    <cofactor evidence="2">
        <name>[4Fe-4S] cluster</name>
        <dbReference type="ChEBI" id="CHEBI:49883"/>
    </cofactor>
</comment>
<evidence type="ECO:0000256" key="4">
    <source>
        <dbReference type="ARBA" id="ARBA00012438"/>
    </source>
</evidence>
<dbReference type="GO" id="GO:0046983">
    <property type="term" value="F:protein dimerization activity"/>
    <property type="evidence" value="ECO:0007669"/>
    <property type="project" value="InterPro"/>
</dbReference>
<dbReference type="PANTHER" id="PTHR24421:SF61">
    <property type="entry name" value="OXYGEN SENSOR HISTIDINE KINASE NREB"/>
    <property type="match status" value="1"/>
</dbReference>
<dbReference type="GO" id="GO:0016020">
    <property type="term" value="C:membrane"/>
    <property type="evidence" value="ECO:0007669"/>
    <property type="project" value="InterPro"/>
</dbReference>
<dbReference type="RefSeq" id="WP_185134510.1">
    <property type="nucleotide sequence ID" value="NZ_JACJVR010000011.1"/>
</dbReference>
<keyword evidence="10" id="KW-0547">Nucleotide-binding</keyword>
<evidence type="ECO:0000256" key="12">
    <source>
        <dbReference type="ARBA" id="ARBA00022840"/>
    </source>
</evidence>
<keyword evidence="7" id="KW-0963">Cytoplasm</keyword>
<feature type="transmembrane region" description="Helical" evidence="18">
    <location>
        <begin position="101"/>
        <end position="120"/>
    </location>
</feature>
<name>A0A841TXW3_9BACL</name>
<evidence type="ECO:0000256" key="3">
    <source>
        <dbReference type="ARBA" id="ARBA00004496"/>
    </source>
</evidence>
<evidence type="ECO:0000256" key="16">
    <source>
        <dbReference type="ARBA" id="ARBA00024827"/>
    </source>
</evidence>
<dbReference type="Gene3D" id="3.30.450.40">
    <property type="match status" value="1"/>
</dbReference>
<sequence length="728" mass="79678">MRTIRIGARGIQAFRFAALLWSGLLSLLFLSGLPIYDRYLEGCAGTSCPGASIEMLPSSLRDSWGLTPSGLAALYAGFDLVCFLIYAGAAGVLLRKRSREPVPLVGCVLLISYAFITMYPDSLLHASAWEAVRPIYRLADAAAFLSVFLFGLLFPGSGVPRRWMSVAGWLVFVPRFLSTAAPPSWPISLWPSWLTGLWMVAFYGLLLFVQIYRYRFAADTKQQEQTRLFVLGFSIMILGVGAVNLLPLAWNPDFYESRDPAGMLLVEAASRLLFLLLPLTLVVSVQRYRLWNIEPIVNRTILYAALSGSLAVLYVGTVWYLGTVFGTGNQAAVSLAATGLIAVLFAPLKERIQNGLNRLLYGEKEDPFAVLLRLGHRLKEPHRPEDAMLLVVKTVRDTLKLPYVSLKLSRNGGFAEVAEAGTKPADEDRFEELPLVVNGEELGILTVSRSPSGEPFPGQDRRMLELLARQAGVVVAGAKQMLDIRLLAQELQQSRERIILAREEERLAIRRNLHDDLAPRLAALALNADSAEEWMKRDTERAGALVSGLKTVIRQTVEDIRGLVYELRPPALDELGLLEAVKQKRDELRAIASSLPEVSKGSGGRLAIEIVEPHDPLPPLPAAVEVAAYRILVEAMLNCVKHSRATRCEIRVAMENEGLRLSVADNGAGFAPGAAGASNGSQVRGIGLASMRERAAELGGSWALSSSPGNGTSIDAWLPCNNYSREEH</sequence>
<keyword evidence="8" id="KW-0808">Transferase</keyword>
<gene>
    <name evidence="20" type="ORF">H7B90_03620</name>
</gene>
<dbReference type="SUPFAM" id="SSF55781">
    <property type="entry name" value="GAF domain-like"/>
    <property type="match status" value="1"/>
</dbReference>
<dbReference type="InterPro" id="IPR050482">
    <property type="entry name" value="Sensor_HK_TwoCompSys"/>
</dbReference>
<keyword evidence="11 20" id="KW-0418">Kinase</keyword>